<dbReference type="InterPro" id="IPR031105">
    <property type="entry name" value="TRP_plant"/>
</dbReference>
<dbReference type="PANTHER" id="PTHR21717:SF74">
    <property type="entry name" value="TRF-LIKE 9-RELATED"/>
    <property type="match status" value="1"/>
</dbReference>
<name>A0A699KR87_TANCI</name>
<evidence type="ECO:0000256" key="1">
    <source>
        <dbReference type="SAM" id="MobiDB-lite"/>
    </source>
</evidence>
<evidence type="ECO:0000313" key="2">
    <source>
        <dbReference type="EMBL" id="GFB07064.1"/>
    </source>
</evidence>
<protein>
    <submittedName>
        <fullName evidence="2">Telomere repeat-binding protein 3-like</fullName>
    </submittedName>
</protein>
<dbReference type="AlphaFoldDB" id="A0A699KR87"/>
<gene>
    <name evidence="2" type="ORF">Tci_679035</name>
</gene>
<proteinExistence type="predicted"/>
<dbReference type="PANTHER" id="PTHR21717">
    <property type="entry name" value="TELOMERIC REPEAT BINDING PROTEIN"/>
    <property type="match status" value="1"/>
</dbReference>
<organism evidence="2">
    <name type="scientific">Tanacetum cinerariifolium</name>
    <name type="common">Dalmatian daisy</name>
    <name type="synonym">Chrysanthemum cinerariifolium</name>
    <dbReference type="NCBI Taxonomy" id="118510"/>
    <lineage>
        <taxon>Eukaryota</taxon>
        <taxon>Viridiplantae</taxon>
        <taxon>Streptophyta</taxon>
        <taxon>Embryophyta</taxon>
        <taxon>Tracheophyta</taxon>
        <taxon>Spermatophyta</taxon>
        <taxon>Magnoliopsida</taxon>
        <taxon>eudicotyledons</taxon>
        <taxon>Gunneridae</taxon>
        <taxon>Pentapetalae</taxon>
        <taxon>asterids</taxon>
        <taxon>campanulids</taxon>
        <taxon>Asterales</taxon>
        <taxon>Asteraceae</taxon>
        <taxon>Asteroideae</taxon>
        <taxon>Anthemideae</taxon>
        <taxon>Anthemidinae</taxon>
        <taxon>Tanacetum</taxon>
    </lineage>
</organism>
<reference evidence="2" key="1">
    <citation type="journal article" date="2019" name="Sci. Rep.">
        <title>Draft genome of Tanacetum cinerariifolium, the natural source of mosquito coil.</title>
        <authorList>
            <person name="Yamashiro T."/>
            <person name="Shiraishi A."/>
            <person name="Satake H."/>
            <person name="Nakayama K."/>
        </authorList>
    </citation>
    <scope>NUCLEOTIDE SEQUENCE</scope>
</reference>
<dbReference type="EMBL" id="BKCJ010545684">
    <property type="protein sequence ID" value="GFB07064.1"/>
    <property type="molecule type" value="Genomic_DNA"/>
</dbReference>
<feature type="region of interest" description="Disordered" evidence="1">
    <location>
        <begin position="340"/>
        <end position="360"/>
    </location>
</feature>
<accession>A0A699KR87</accession>
<sequence length="376" mass="41986">MVSKKTLYYGGLDGFHAPVVPKAPRSIRRVSNKKSSAVSEICPFELLAAVAGKLLQESESSTSSTGQDVKEQISVSKHSVKKEPLDVKLKPLRLDYLDLGYSAESEFVAEPSDLELKLEQTRVKDLPHSDNDSGIEHASRVTTSDFLKEVGTNVKMEALNGVNGSRSKSEGGSPSHGSVCDINMDTNRANVQTEALGKLSDDFTAIKTCKLQDKAKPSVLSKSYSSVHMNSVKLGLRDDDENSFSYNHHSTKMKAFRLQSRAGYRRVRKMMTSKYWKSAPKLKDYELSNTTSIGVKHFDDNRKNIYKRERCQVEVGAKRRKLFHHSSKLDYVHEASSESISNLPERSASGDRKRMPAASHKGVHEIKVEFKSNWCI</sequence>
<comment type="caution">
    <text evidence="2">The sequence shown here is derived from an EMBL/GenBank/DDBJ whole genome shotgun (WGS) entry which is preliminary data.</text>
</comment>